<dbReference type="GO" id="GO:0004190">
    <property type="term" value="F:aspartic-type endopeptidase activity"/>
    <property type="evidence" value="ECO:0007669"/>
    <property type="project" value="UniProtKB-KW"/>
</dbReference>
<feature type="chain" id="PRO_5004718311" description="Peptidase A1 domain-containing protein" evidence="14">
    <location>
        <begin position="25"/>
        <end position="488"/>
    </location>
</feature>
<dbReference type="Gene3D" id="2.40.70.10">
    <property type="entry name" value="Acid Proteases"/>
    <property type="match status" value="2"/>
</dbReference>
<gene>
    <name evidence="16" type="ORF">LOTGIDRAFT_125352</name>
</gene>
<evidence type="ECO:0000256" key="13">
    <source>
        <dbReference type="SAM" id="Phobius"/>
    </source>
</evidence>
<keyword evidence="10" id="KW-0865">Zymogen</keyword>
<reference evidence="16 17" key="1">
    <citation type="journal article" date="2013" name="Nature">
        <title>Insights into bilaterian evolution from three spiralian genomes.</title>
        <authorList>
            <person name="Simakov O."/>
            <person name="Marletaz F."/>
            <person name="Cho S.J."/>
            <person name="Edsinger-Gonzales E."/>
            <person name="Havlak P."/>
            <person name="Hellsten U."/>
            <person name="Kuo D.H."/>
            <person name="Larsson T."/>
            <person name="Lv J."/>
            <person name="Arendt D."/>
            <person name="Savage R."/>
            <person name="Osoegawa K."/>
            <person name="de Jong P."/>
            <person name="Grimwood J."/>
            <person name="Chapman J.A."/>
            <person name="Shapiro H."/>
            <person name="Aerts A."/>
            <person name="Otillar R.P."/>
            <person name="Terry A.Y."/>
            <person name="Boore J.L."/>
            <person name="Grigoriev I.V."/>
            <person name="Lindberg D.R."/>
            <person name="Seaver E.C."/>
            <person name="Weisblat D.A."/>
            <person name="Putnam N.H."/>
            <person name="Rokhsar D.S."/>
        </authorList>
    </citation>
    <scope>NUCLEOTIDE SEQUENCE [LARGE SCALE GENOMIC DNA]</scope>
</reference>
<evidence type="ECO:0000256" key="7">
    <source>
        <dbReference type="ARBA" id="ARBA00022801"/>
    </source>
</evidence>
<evidence type="ECO:0000256" key="12">
    <source>
        <dbReference type="RuleBase" id="RU000454"/>
    </source>
</evidence>
<dbReference type="InterPro" id="IPR009119">
    <property type="entry name" value="BACE"/>
</dbReference>
<dbReference type="PRINTS" id="PR01816">
    <property type="entry name" value="BACE1"/>
</dbReference>
<evidence type="ECO:0000313" key="16">
    <source>
        <dbReference type="EMBL" id="ESO89560.1"/>
    </source>
</evidence>
<dbReference type="InterPro" id="IPR021109">
    <property type="entry name" value="Peptidase_aspartic_dom_sf"/>
</dbReference>
<dbReference type="GO" id="GO:0005768">
    <property type="term" value="C:endosome"/>
    <property type="evidence" value="ECO:0007669"/>
    <property type="project" value="TreeGrafter"/>
</dbReference>
<evidence type="ECO:0000256" key="3">
    <source>
        <dbReference type="ARBA" id="ARBA00022670"/>
    </source>
</evidence>
<protein>
    <recommendedName>
        <fullName evidence="15">Peptidase A1 domain-containing protein</fullName>
    </recommendedName>
</protein>
<accession>V4A3M0</accession>
<feature type="signal peptide" evidence="14">
    <location>
        <begin position="1"/>
        <end position="24"/>
    </location>
</feature>
<dbReference type="FunFam" id="2.40.70.10:FF:000007">
    <property type="entry name" value="Beta-secretase 1"/>
    <property type="match status" value="1"/>
</dbReference>
<dbReference type="PRINTS" id="PR00792">
    <property type="entry name" value="PEPSIN"/>
</dbReference>
<dbReference type="PROSITE" id="PS51767">
    <property type="entry name" value="PEPTIDASE_A1"/>
    <property type="match status" value="1"/>
</dbReference>
<evidence type="ECO:0000313" key="17">
    <source>
        <dbReference type="Proteomes" id="UP000030746"/>
    </source>
</evidence>
<dbReference type="InterPro" id="IPR001461">
    <property type="entry name" value="Aspartic_peptidase_A1"/>
</dbReference>
<dbReference type="AlphaFoldDB" id="V4A3M0"/>
<comment type="subcellular location">
    <subcellularLocation>
        <location evidence="1">Membrane</location>
        <topology evidence="1">Single-pass type I membrane protein</topology>
    </subcellularLocation>
</comment>
<evidence type="ECO:0000256" key="1">
    <source>
        <dbReference type="ARBA" id="ARBA00004479"/>
    </source>
</evidence>
<dbReference type="GO" id="GO:0006509">
    <property type="term" value="P:membrane protein ectodomain proteolysis"/>
    <property type="evidence" value="ECO:0007669"/>
    <property type="project" value="TreeGrafter"/>
</dbReference>
<dbReference type="OMA" id="VLMEAFY"/>
<name>V4A3M0_LOTGI</name>
<dbReference type="OrthoDB" id="2747330at2759"/>
<keyword evidence="6 12" id="KW-0064">Aspartyl protease</keyword>
<evidence type="ECO:0000256" key="8">
    <source>
        <dbReference type="ARBA" id="ARBA00022989"/>
    </source>
</evidence>
<dbReference type="PANTHER" id="PTHR47965">
    <property type="entry name" value="ASPARTYL PROTEASE-RELATED"/>
    <property type="match status" value="1"/>
</dbReference>
<dbReference type="KEGG" id="lgi:LOTGIDRAFT_125352"/>
<dbReference type="SUPFAM" id="SSF50630">
    <property type="entry name" value="Acid proteases"/>
    <property type="match status" value="1"/>
</dbReference>
<evidence type="ECO:0000256" key="10">
    <source>
        <dbReference type="ARBA" id="ARBA00023145"/>
    </source>
</evidence>
<dbReference type="InterPro" id="IPR001969">
    <property type="entry name" value="Aspartic_peptidase_AS"/>
</dbReference>
<evidence type="ECO:0000256" key="4">
    <source>
        <dbReference type="ARBA" id="ARBA00022692"/>
    </source>
</evidence>
<keyword evidence="3 12" id="KW-0645">Protease</keyword>
<keyword evidence="7 12" id="KW-0378">Hydrolase</keyword>
<comment type="similarity">
    <text evidence="2 12">Belongs to the peptidase A1 family.</text>
</comment>
<dbReference type="InterPro" id="IPR033121">
    <property type="entry name" value="PEPTIDASE_A1"/>
</dbReference>
<keyword evidence="4 13" id="KW-0812">Transmembrane</keyword>
<keyword evidence="9 13" id="KW-0472">Membrane</keyword>
<feature type="active site" evidence="11">
    <location>
        <position position="275"/>
    </location>
</feature>
<dbReference type="EMBL" id="KB202591">
    <property type="protein sequence ID" value="ESO89560.1"/>
    <property type="molecule type" value="Genomic_DNA"/>
</dbReference>
<dbReference type="HOGENOM" id="CLU_039009_0_0_1"/>
<evidence type="ECO:0000256" key="14">
    <source>
        <dbReference type="SAM" id="SignalP"/>
    </source>
</evidence>
<dbReference type="InterPro" id="IPR009120">
    <property type="entry name" value="BACE1"/>
</dbReference>
<feature type="active site" evidence="11">
    <location>
        <position position="83"/>
    </location>
</feature>
<evidence type="ECO:0000256" key="9">
    <source>
        <dbReference type="ARBA" id="ARBA00023136"/>
    </source>
</evidence>
<dbReference type="PANTHER" id="PTHR47965:SF12">
    <property type="entry name" value="ASPARTIC PROTEINASE 3-RELATED"/>
    <property type="match status" value="1"/>
</dbReference>
<dbReference type="STRING" id="225164.V4A3M0"/>
<organism evidence="16 17">
    <name type="scientific">Lottia gigantea</name>
    <name type="common">Giant owl limpet</name>
    <dbReference type="NCBI Taxonomy" id="225164"/>
    <lineage>
        <taxon>Eukaryota</taxon>
        <taxon>Metazoa</taxon>
        <taxon>Spiralia</taxon>
        <taxon>Lophotrochozoa</taxon>
        <taxon>Mollusca</taxon>
        <taxon>Gastropoda</taxon>
        <taxon>Patellogastropoda</taxon>
        <taxon>Lottioidea</taxon>
        <taxon>Lottiidae</taxon>
        <taxon>Lottia</taxon>
    </lineage>
</organism>
<sequence length="488" mass="55097">MRGLVHQSFILGLVLSLLLSLCHGLTYHIPLKRSVNHDRHESHRDRVTRDVNTNEKLFGHSGNGYYMTMLIGTPPQKINVLIDTGSSNLAIAAVPDINIDKHFVRINSSTYEEDGREVQVPYTQGEWKGLLGTDDVQLTVLPNITVRPNIAFITQSQNFFINGSEWQGIVGMAYESIARPDSSIVPFFNSLVKDGGVRDIFAVQLCGTPYLAEDDKMGGSMTIGGLSSDLYNSEIYYTPLQKLWYYEVLITDIAVDSNSLGLDCKEYNFDRTIVDTGTTNMRFPKRVYKSILNHIQHKIMERPFSPSFWSGDEVMCWEDAMLPFQVFPTISLSMYHSENSLFKLHIPSEKYLRMVIDPFETGKCFKFGIASSEAGTVLGAILMEGYYVVFDRENKRVGFATSPCNAVYNNHSKPAIEGYINSTENLKDCYYIKPASDQSSMLIVAYVMAAICCICVLPLIIMIIQWQYRRSCGNHSNDEEDDGNLIER</sequence>
<dbReference type="RefSeq" id="XP_009059912.1">
    <property type="nucleotide sequence ID" value="XM_009061664.1"/>
</dbReference>
<dbReference type="PROSITE" id="PS00141">
    <property type="entry name" value="ASP_PROTEASE"/>
    <property type="match status" value="1"/>
</dbReference>
<dbReference type="Proteomes" id="UP000030746">
    <property type="component" value="Unassembled WGS sequence"/>
</dbReference>
<evidence type="ECO:0000259" key="15">
    <source>
        <dbReference type="PROSITE" id="PS51767"/>
    </source>
</evidence>
<feature type="transmembrane region" description="Helical" evidence="13">
    <location>
        <begin position="443"/>
        <end position="464"/>
    </location>
</feature>
<evidence type="ECO:0000256" key="5">
    <source>
        <dbReference type="ARBA" id="ARBA00022729"/>
    </source>
</evidence>
<dbReference type="GO" id="GO:0050435">
    <property type="term" value="P:amyloid-beta metabolic process"/>
    <property type="evidence" value="ECO:0007669"/>
    <property type="project" value="TreeGrafter"/>
</dbReference>
<keyword evidence="17" id="KW-1185">Reference proteome</keyword>
<proteinExistence type="inferred from homology"/>
<dbReference type="GO" id="GO:0005886">
    <property type="term" value="C:plasma membrane"/>
    <property type="evidence" value="ECO:0007669"/>
    <property type="project" value="TreeGrafter"/>
</dbReference>
<evidence type="ECO:0000256" key="11">
    <source>
        <dbReference type="PIRSR" id="PIRSR601461-1"/>
    </source>
</evidence>
<keyword evidence="5 14" id="KW-0732">Signal</keyword>
<feature type="domain" description="Peptidase A1" evidence="15">
    <location>
        <begin position="65"/>
        <end position="400"/>
    </location>
</feature>
<dbReference type="Pfam" id="PF00026">
    <property type="entry name" value="Asp"/>
    <property type="match status" value="1"/>
</dbReference>
<dbReference type="CTD" id="20232482"/>
<keyword evidence="8 13" id="KW-1133">Transmembrane helix</keyword>
<evidence type="ECO:0000256" key="2">
    <source>
        <dbReference type="ARBA" id="ARBA00007447"/>
    </source>
</evidence>
<dbReference type="PRINTS" id="PR01815">
    <property type="entry name" value="BACEFAMILY"/>
</dbReference>
<evidence type="ECO:0000256" key="6">
    <source>
        <dbReference type="ARBA" id="ARBA00022750"/>
    </source>
</evidence>
<dbReference type="GO" id="GO:0005802">
    <property type="term" value="C:trans-Golgi network"/>
    <property type="evidence" value="ECO:0007669"/>
    <property type="project" value="TreeGrafter"/>
</dbReference>
<dbReference type="GeneID" id="20232482"/>